<evidence type="ECO:0000313" key="10">
    <source>
        <dbReference type="Proteomes" id="UP000199488"/>
    </source>
</evidence>
<name>A0A1H2X2Q4_9BACI</name>
<dbReference type="Gene3D" id="2.40.50.1070">
    <property type="match status" value="1"/>
</dbReference>
<feature type="binding site" evidence="6">
    <location>
        <position position="293"/>
    </location>
    <ligand>
        <name>S-adenosyl-L-methionine</name>
        <dbReference type="ChEBI" id="CHEBI:59789"/>
    </ligand>
</feature>
<evidence type="ECO:0000256" key="5">
    <source>
        <dbReference type="ARBA" id="ARBA00023014"/>
    </source>
</evidence>
<dbReference type="InterPro" id="IPR002792">
    <property type="entry name" value="TRAM_dom"/>
</dbReference>
<dbReference type="GO" id="GO:0070475">
    <property type="term" value="P:rRNA base methylation"/>
    <property type="evidence" value="ECO:0007669"/>
    <property type="project" value="TreeGrafter"/>
</dbReference>
<dbReference type="OrthoDB" id="9804590at2"/>
<feature type="binding site" evidence="6">
    <location>
        <position position="343"/>
    </location>
    <ligand>
        <name>S-adenosyl-L-methionine</name>
        <dbReference type="ChEBI" id="CHEBI:59789"/>
    </ligand>
</feature>
<dbReference type="Gene3D" id="2.40.50.140">
    <property type="entry name" value="Nucleic acid-binding proteins"/>
    <property type="match status" value="1"/>
</dbReference>
<evidence type="ECO:0000256" key="2">
    <source>
        <dbReference type="ARBA" id="ARBA00022603"/>
    </source>
</evidence>
<organism evidence="9 10">
    <name type="scientific">Marinococcus luteus</name>
    <dbReference type="NCBI Taxonomy" id="1122204"/>
    <lineage>
        <taxon>Bacteria</taxon>
        <taxon>Bacillati</taxon>
        <taxon>Bacillota</taxon>
        <taxon>Bacilli</taxon>
        <taxon>Bacillales</taxon>
        <taxon>Bacillaceae</taxon>
        <taxon>Marinococcus</taxon>
    </lineage>
</organism>
<dbReference type="NCBIfam" id="TIGR00479">
    <property type="entry name" value="rumA"/>
    <property type="match status" value="1"/>
</dbReference>
<evidence type="ECO:0000256" key="4">
    <source>
        <dbReference type="ARBA" id="ARBA00022691"/>
    </source>
</evidence>
<dbReference type="SUPFAM" id="SSF53335">
    <property type="entry name" value="S-adenosyl-L-methionine-dependent methyltransferases"/>
    <property type="match status" value="1"/>
</dbReference>
<dbReference type="InterPro" id="IPR029063">
    <property type="entry name" value="SAM-dependent_MTases_sf"/>
</dbReference>
<evidence type="ECO:0000259" key="8">
    <source>
        <dbReference type="PROSITE" id="PS50926"/>
    </source>
</evidence>
<dbReference type="InterPro" id="IPR010280">
    <property type="entry name" value="U5_MeTrfase_fam"/>
</dbReference>
<dbReference type="GO" id="GO:0070041">
    <property type="term" value="F:rRNA (uridine-C5-)-methyltransferase activity"/>
    <property type="evidence" value="ECO:0007669"/>
    <property type="project" value="TreeGrafter"/>
</dbReference>
<dbReference type="Gene3D" id="3.40.50.150">
    <property type="entry name" value="Vaccinia Virus protein VP39"/>
    <property type="match status" value="1"/>
</dbReference>
<dbReference type="PANTHER" id="PTHR11061:SF30">
    <property type="entry name" value="TRNA (URACIL(54)-C(5))-METHYLTRANSFERASE"/>
    <property type="match status" value="1"/>
</dbReference>
<dbReference type="SUPFAM" id="SSF50249">
    <property type="entry name" value="Nucleic acid-binding proteins"/>
    <property type="match status" value="1"/>
</dbReference>
<dbReference type="PROSITE" id="PS50926">
    <property type="entry name" value="TRAM"/>
    <property type="match status" value="1"/>
</dbReference>
<gene>
    <name evidence="9" type="ORF">SAMN05421781_2594</name>
</gene>
<protein>
    <submittedName>
        <fullName evidence="9">23S rRNA m(5)U-1939 methyltransferase</fullName>
    </submittedName>
</protein>
<dbReference type="PANTHER" id="PTHR11061">
    <property type="entry name" value="RNA M5U METHYLTRANSFERASE"/>
    <property type="match status" value="1"/>
</dbReference>
<accession>A0A1H2X2Q4</accession>
<keyword evidence="1" id="KW-0004">4Fe-4S</keyword>
<keyword evidence="10" id="KW-1185">Reference proteome</keyword>
<feature type="active site" description="Nucleophile" evidence="6">
    <location>
        <position position="419"/>
    </location>
</feature>
<keyword evidence="5" id="KW-0411">Iron-sulfur</keyword>
<dbReference type="FunFam" id="2.40.50.1070:FF:000003">
    <property type="entry name" value="23S rRNA (Uracil-5-)-methyltransferase RumA"/>
    <property type="match status" value="1"/>
</dbReference>
<dbReference type="FunFam" id="3.40.50.150:FF:000009">
    <property type="entry name" value="23S rRNA (Uracil(1939)-C(5))-methyltransferase RlmD"/>
    <property type="match status" value="1"/>
</dbReference>
<evidence type="ECO:0000256" key="6">
    <source>
        <dbReference type="PROSITE-ProRule" id="PRU01024"/>
    </source>
</evidence>
<dbReference type="InterPro" id="IPR030391">
    <property type="entry name" value="MeTrfase_TrmA_CS"/>
</dbReference>
<dbReference type="FunFam" id="2.40.50.140:FF:000097">
    <property type="entry name" value="23S rRNA (uracil(1939)-C(5))-methyltransferase RlmD"/>
    <property type="match status" value="1"/>
</dbReference>
<dbReference type="Proteomes" id="UP000199488">
    <property type="component" value="Unassembled WGS sequence"/>
</dbReference>
<dbReference type="Pfam" id="PF01938">
    <property type="entry name" value="TRAM"/>
    <property type="match status" value="1"/>
</dbReference>
<sequence length="462" mass="51995">MSKQNKPEAPVEKNELIETTIEDLTHEGHGVGRIDGYAMFIPYALPGERIQAKVIKTKKGYGFGKLITVLEESSERTEAPCPVYVKCGGCQLQHMTYDAQLRYKHKQVKDAFERIGGLDETVVRDTIGMEDPWRYRNKAQVPIGVKEDGRLKAGFYQKRTHNIIDMDECIIQQKENDDAVQQVKDIAGRFGMSAYDEESGRGFLRHVVTRYAPTTGQLMIVLITNGKKIPDEQAFIEAVCSEVKDTASIVQNVNTKRTNVIFGERTKTLWGEDYIYDHIGDVKFAISARSFYQVNPVQTKTLYDKALEYADLRGHETVIDAYCGIGTISLFLAEKAREVYGVEVVPQAVSDAKRNAQLNHFDNVTFATGKAEEVMPWWVKANGLRPDVVVVDPPRKGCDEQLLDTMLEVAPERIIYVSCNPATLARDLKHLVEGGYEVVEAQPVDMFPQTTHVEVATKLVRK</sequence>
<dbReference type="AlphaFoldDB" id="A0A1H2X2Q4"/>
<dbReference type="InterPro" id="IPR030390">
    <property type="entry name" value="MeTrfase_TrmA_AS"/>
</dbReference>
<keyword evidence="2 6" id="KW-0489">Methyltransferase</keyword>
<dbReference type="Pfam" id="PF05958">
    <property type="entry name" value="tRNA_U5-meth_tr"/>
    <property type="match status" value="1"/>
</dbReference>
<dbReference type="STRING" id="1122204.SAMN05421781_2594"/>
<reference evidence="9 10" key="1">
    <citation type="submission" date="2016-10" db="EMBL/GenBank/DDBJ databases">
        <authorList>
            <person name="de Groot N.N."/>
        </authorList>
    </citation>
    <scope>NUCLEOTIDE SEQUENCE [LARGE SCALE GENOMIC DNA]</scope>
    <source>
        <strain evidence="9 10">DSM 23126</strain>
    </source>
</reference>
<proteinExistence type="inferred from homology"/>
<dbReference type="PROSITE" id="PS01231">
    <property type="entry name" value="TRMA_2"/>
    <property type="match status" value="1"/>
</dbReference>
<evidence type="ECO:0000256" key="1">
    <source>
        <dbReference type="ARBA" id="ARBA00022485"/>
    </source>
</evidence>
<dbReference type="GO" id="GO:0051539">
    <property type="term" value="F:4 iron, 4 sulfur cluster binding"/>
    <property type="evidence" value="ECO:0007669"/>
    <property type="project" value="UniProtKB-KW"/>
</dbReference>
<dbReference type="InterPro" id="IPR012340">
    <property type="entry name" value="NA-bd_OB-fold"/>
</dbReference>
<dbReference type="RefSeq" id="WP_091615906.1">
    <property type="nucleotide sequence ID" value="NZ_FNNC01000006.1"/>
</dbReference>
<dbReference type="CDD" id="cd02440">
    <property type="entry name" value="AdoMet_MTases"/>
    <property type="match status" value="1"/>
</dbReference>
<feature type="domain" description="TRAM" evidence="8">
    <location>
        <begin position="10"/>
        <end position="68"/>
    </location>
</feature>
<dbReference type="PROSITE" id="PS01230">
    <property type="entry name" value="TRMA_1"/>
    <property type="match status" value="1"/>
</dbReference>
<feature type="binding site" evidence="6">
    <location>
        <position position="392"/>
    </location>
    <ligand>
        <name>S-adenosyl-L-methionine</name>
        <dbReference type="ChEBI" id="CHEBI:59789"/>
    </ligand>
</feature>
<keyword evidence="4 6" id="KW-0949">S-adenosyl-L-methionine</keyword>
<feature type="active site" evidence="7">
    <location>
        <position position="419"/>
    </location>
</feature>
<keyword evidence="1" id="KW-0479">Metal-binding</keyword>
<feature type="binding site" evidence="6">
    <location>
        <position position="322"/>
    </location>
    <ligand>
        <name>S-adenosyl-L-methionine</name>
        <dbReference type="ChEBI" id="CHEBI:59789"/>
    </ligand>
</feature>
<evidence type="ECO:0000313" key="9">
    <source>
        <dbReference type="EMBL" id="SDW86549.1"/>
    </source>
</evidence>
<keyword evidence="1" id="KW-0408">Iron</keyword>
<evidence type="ECO:0000256" key="3">
    <source>
        <dbReference type="ARBA" id="ARBA00022679"/>
    </source>
</evidence>
<evidence type="ECO:0000256" key="7">
    <source>
        <dbReference type="PROSITE-ProRule" id="PRU10015"/>
    </source>
</evidence>
<keyword evidence="3 6" id="KW-0808">Transferase</keyword>
<comment type="similarity">
    <text evidence="6">Belongs to the class I-like SAM-binding methyltransferase superfamily. RNA M5U methyltransferase family.</text>
</comment>
<dbReference type="PROSITE" id="PS51687">
    <property type="entry name" value="SAM_MT_RNA_M5U"/>
    <property type="match status" value="1"/>
</dbReference>
<dbReference type="EMBL" id="FNNC01000006">
    <property type="protein sequence ID" value="SDW86549.1"/>
    <property type="molecule type" value="Genomic_DNA"/>
</dbReference>